<dbReference type="PANTHER" id="PTHR42831">
    <property type="entry name" value="FE-S PROTEIN MATURATION AUXILIARY FACTOR YITW"/>
    <property type="match status" value="1"/>
</dbReference>
<protein>
    <submittedName>
        <fullName evidence="3">Metal-sulfur cluster assembly factor</fullName>
    </submittedName>
</protein>
<evidence type="ECO:0000256" key="1">
    <source>
        <dbReference type="SAM" id="MobiDB-lite"/>
    </source>
</evidence>
<reference evidence="3 4" key="1">
    <citation type="submission" date="2018-07" db="EMBL/GenBank/DDBJ databases">
        <title>Complete Genome and Methylome Analysis of Deinococcus wulumuqiensis NEB 479.</title>
        <authorList>
            <person name="Fomenkov A."/>
            <person name="Luyten Y."/>
            <person name="Vincze T."/>
            <person name="Anton B.P."/>
            <person name="Clark T."/>
            <person name="Roberts R.J."/>
            <person name="Morgan R.D."/>
        </authorList>
    </citation>
    <scope>NUCLEOTIDE SEQUENCE [LARGE SCALE GENOMIC DNA]</scope>
    <source>
        <strain evidence="3 4">NEB 479</strain>
    </source>
</reference>
<dbReference type="Gene3D" id="3.30.300.130">
    <property type="entry name" value="Fe-S cluster assembly (FSCA)"/>
    <property type="match status" value="1"/>
</dbReference>
<dbReference type="InterPro" id="IPR052339">
    <property type="entry name" value="Fe-S_Maturation_MIP18"/>
</dbReference>
<dbReference type="KEGG" id="dwu:DVJ83_00530"/>
<dbReference type="InterPro" id="IPR034904">
    <property type="entry name" value="FSCA_dom_sf"/>
</dbReference>
<dbReference type="EMBL" id="CP031158">
    <property type="protein sequence ID" value="AXG97904.1"/>
    <property type="molecule type" value="Genomic_DNA"/>
</dbReference>
<dbReference type="InterPro" id="IPR002744">
    <property type="entry name" value="MIP18-like"/>
</dbReference>
<proteinExistence type="predicted"/>
<dbReference type="STRING" id="1288484.GCA_000348665_02056"/>
<dbReference type="SUPFAM" id="SSF117916">
    <property type="entry name" value="Fe-S cluster assembly (FSCA) domain-like"/>
    <property type="match status" value="1"/>
</dbReference>
<accession>A0A345IDY2</accession>
<dbReference type="Pfam" id="PF01883">
    <property type="entry name" value="FeS_assembly_P"/>
    <property type="match status" value="1"/>
</dbReference>
<dbReference type="Proteomes" id="UP000253744">
    <property type="component" value="Chromosome"/>
</dbReference>
<sequence length="149" mass="16562">MPQRCPQPACRRTAAGTGLQRRGQPQGRHERLARRRPPLGARPMTLPTEEQVLEALKVVKDPEIPVNVVDLGLIYGVDVMEDGKVDITMTLTSVGCPVQDLIRADAEMAVGRLDGVNDVNVEFVWTPPWGPDKMTEDGKRQMRMFGFNV</sequence>
<dbReference type="PANTHER" id="PTHR42831:SF1">
    <property type="entry name" value="FE-S PROTEIN MATURATION AUXILIARY FACTOR YITW"/>
    <property type="match status" value="1"/>
</dbReference>
<evidence type="ECO:0000313" key="3">
    <source>
        <dbReference type="EMBL" id="AXG97904.1"/>
    </source>
</evidence>
<organism evidence="3 4">
    <name type="scientific">Deinococcus wulumuqiensis</name>
    <dbReference type="NCBI Taxonomy" id="980427"/>
    <lineage>
        <taxon>Bacteria</taxon>
        <taxon>Thermotogati</taxon>
        <taxon>Deinococcota</taxon>
        <taxon>Deinococci</taxon>
        <taxon>Deinococcales</taxon>
        <taxon>Deinococcaceae</taxon>
        <taxon>Deinococcus</taxon>
    </lineage>
</organism>
<feature type="domain" description="MIP18 family-like" evidence="2">
    <location>
        <begin position="49"/>
        <end position="122"/>
    </location>
</feature>
<feature type="region of interest" description="Disordered" evidence="1">
    <location>
        <begin position="1"/>
        <end position="43"/>
    </location>
</feature>
<name>A0A345IDY2_9DEIO</name>
<gene>
    <name evidence="3" type="ORF">DVJ83_00530</name>
</gene>
<evidence type="ECO:0000313" key="4">
    <source>
        <dbReference type="Proteomes" id="UP000253744"/>
    </source>
</evidence>
<evidence type="ECO:0000259" key="2">
    <source>
        <dbReference type="Pfam" id="PF01883"/>
    </source>
</evidence>
<dbReference type="AlphaFoldDB" id="A0A345IDY2"/>